<comment type="subcellular location">
    <subcellularLocation>
        <location evidence="1">Cytoplasm</location>
        <location evidence="1">Cytosol</location>
    </subcellularLocation>
</comment>
<name>A0A818RS31_9BILA</name>
<dbReference type="GO" id="GO:0005829">
    <property type="term" value="C:cytosol"/>
    <property type="evidence" value="ECO:0007669"/>
    <property type="project" value="UniProtKB-SubCell"/>
</dbReference>
<dbReference type="AlphaFoldDB" id="A0A818RS31"/>
<dbReference type="PANTHER" id="PTHR13246">
    <property type="entry name" value="ENDO BETA N-ACETYLGLUCOSAMINIDASE"/>
    <property type="match status" value="1"/>
</dbReference>
<organism evidence="12 13">
    <name type="scientific">Adineta steineri</name>
    <dbReference type="NCBI Taxonomy" id="433720"/>
    <lineage>
        <taxon>Eukaryota</taxon>
        <taxon>Metazoa</taxon>
        <taxon>Spiralia</taxon>
        <taxon>Gnathifera</taxon>
        <taxon>Rotifera</taxon>
        <taxon>Eurotatoria</taxon>
        <taxon>Bdelloidea</taxon>
        <taxon>Adinetida</taxon>
        <taxon>Adinetidae</taxon>
        <taxon>Adineta</taxon>
    </lineage>
</organism>
<evidence type="ECO:0000256" key="5">
    <source>
        <dbReference type="ARBA" id="ARBA00022801"/>
    </source>
</evidence>
<dbReference type="EC" id="3.2.1.96" evidence="3"/>
<feature type="repeat" description="ANK" evidence="10">
    <location>
        <begin position="686"/>
        <end position="718"/>
    </location>
</feature>
<dbReference type="FunFam" id="3.20.20.80:FF:000043">
    <property type="entry name" value="cytosolic endo-beta-N-acetylglucosaminidase"/>
    <property type="match status" value="1"/>
</dbReference>
<dbReference type="PROSITE" id="PS50088">
    <property type="entry name" value="ANK_REPEAT"/>
    <property type="match status" value="3"/>
</dbReference>
<dbReference type="Pfam" id="PF13637">
    <property type="entry name" value="Ank_4"/>
    <property type="match status" value="1"/>
</dbReference>
<dbReference type="SUPFAM" id="SSF51445">
    <property type="entry name" value="(Trans)glycosidases"/>
    <property type="match status" value="1"/>
</dbReference>
<sequence>MLTKETATVCSPIKNLSDLLDISASCLTNRFKSSPLIPRHTSPRQKILLCHDMKGGYLEDKHTQGCQTNEPCYRFFRWHLIDIFTYFSHELVTIPPLVWINCAHKNGVQILGTFITEFGNGKDICRHLLASDENVDRVVDALALLMAWYNFDGYLLNIENPIEPEYIERLLSFVSKLKIACSKIDRNSLIIWYDSVTIHGELKWQNQLNELNMPFFDACDGIFLNYTWKSEMLIQSKINAGERYRDVFVGIDVFGRGCFGGGGFNTCEAMSLSYTNDLSTALFAPGWLFETLDTNEFLENDRKFWNLLEPYTSQRILHMKSLTTYFSDGFGENFFISGLNLATNPWYNLSLQSYLPNVLSENKWLIKHDDAYFGGSYIELKGNTEGYSKLFKCLIPIESICEIVLVFKNIDNIIPELKFDNGTFIHLYKSKKDLIIRNWRQKTYRVSVNERKSITDISICYEKNVDSIIKLGYLSIRPIESCSSKIELSSPLIQSIEHNSNSSMTLHFGDFIQEQISSIIFIFVRDQFEQYTFLGATHQTYFVIFKSEIIDDKQEYSTLIIRHYSLDSLDLINETILRLPIAYNCLKKICCLAYDKQFDQVKAKIESDPECIKKKDRDGRTILHWACSSGAKDIVQYLLEVCHVRPDIPDELGWTPLIIAVSTGHIEIVRMLLKTNKVDIEQSNSSGARPLHYACSKNFYEIAELLLEHDADINATDKYKQTPLDRCCSKGNTQIVQLLLKHPKIDLSMHKECDGDHSLTSFKK</sequence>
<keyword evidence="5" id="KW-0378">Hydrolase</keyword>
<dbReference type="Gene3D" id="3.20.20.80">
    <property type="entry name" value="Glycosidases"/>
    <property type="match status" value="1"/>
</dbReference>
<evidence type="ECO:0000256" key="10">
    <source>
        <dbReference type="PROSITE-ProRule" id="PRU00023"/>
    </source>
</evidence>
<dbReference type="PRINTS" id="PR01415">
    <property type="entry name" value="ANKYRIN"/>
</dbReference>
<keyword evidence="6" id="KW-0326">Glycosidase</keyword>
<accession>A0A818RS31</accession>
<evidence type="ECO:0000259" key="11">
    <source>
        <dbReference type="Pfam" id="PF03644"/>
    </source>
</evidence>
<comment type="similarity">
    <text evidence="2">Belongs to the glycosyl hydrolase 85 family.</text>
</comment>
<dbReference type="EMBL" id="CAJOBB010000364">
    <property type="protein sequence ID" value="CAF3662346.1"/>
    <property type="molecule type" value="Genomic_DNA"/>
</dbReference>
<dbReference type="InterPro" id="IPR017853">
    <property type="entry name" value="GH"/>
</dbReference>
<reference evidence="12" key="1">
    <citation type="submission" date="2021-02" db="EMBL/GenBank/DDBJ databases">
        <authorList>
            <person name="Nowell W R."/>
        </authorList>
    </citation>
    <scope>NUCLEOTIDE SEQUENCE</scope>
</reference>
<evidence type="ECO:0000256" key="3">
    <source>
        <dbReference type="ARBA" id="ARBA00012566"/>
    </source>
</evidence>
<comment type="caution">
    <text evidence="12">The sequence shown here is derived from an EMBL/GenBank/DDBJ whole genome shotgun (WGS) entry which is preliminary data.</text>
</comment>
<dbReference type="Gene3D" id="1.25.40.20">
    <property type="entry name" value="Ankyrin repeat-containing domain"/>
    <property type="match status" value="1"/>
</dbReference>
<keyword evidence="4" id="KW-0963">Cytoplasm</keyword>
<dbReference type="PROSITE" id="PS50297">
    <property type="entry name" value="ANK_REP_REGION"/>
    <property type="match status" value="3"/>
</dbReference>
<comment type="catalytic activity">
    <reaction evidence="7">
        <text>an N(4)-(oligosaccharide-(1-&gt;3)-[oligosaccharide-(1-&gt;6)]-beta-D-Man-(1-&gt;4)-beta-D-GlcNAc-(1-&gt;4)-alpha-D-GlcNAc)-L-asparaginyl-[protein] + H2O = an oligosaccharide-(1-&gt;3)-[oligosaccharide-(1-&gt;6)]-beta-D-Man-(1-&gt;4)-D-GlcNAc + N(4)-(N-acetyl-beta-D-glucosaminyl)-L-asparaginyl-[protein]</text>
        <dbReference type="Rhea" id="RHEA:73067"/>
        <dbReference type="Rhea" id="RHEA-COMP:12603"/>
        <dbReference type="Rhea" id="RHEA-COMP:18176"/>
        <dbReference type="ChEBI" id="CHEBI:15377"/>
        <dbReference type="ChEBI" id="CHEBI:132248"/>
        <dbReference type="ChEBI" id="CHEBI:192714"/>
        <dbReference type="ChEBI" id="CHEBI:192715"/>
        <dbReference type="EC" id="3.2.1.96"/>
    </reaction>
</comment>
<dbReference type="InterPro" id="IPR005201">
    <property type="entry name" value="TIM_ENGase"/>
</dbReference>
<evidence type="ECO:0000256" key="2">
    <source>
        <dbReference type="ARBA" id="ARBA00007849"/>
    </source>
</evidence>
<dbReference type="InterPro" id="IPR036770">
    <property type="entry name" value="Ankyrin_rpt-contain_sf"/>
</dbReference>
<dbReference type="Pfam" id="PF03644">
    <property type="entry name" value="Glyco_hydro_85"/>
    <property type="match status" value="1"/>
</dbReference>
<comment type="function">
    <text evidence="8">Endoglycosidase that releases N-glycans from glycoproteins by cleaving the beta-1,4-glycosidic bond in the N,N'-diacetylchitobiose core. Involved in the processing of free oligosaccharides in the cytosol.</text>
</comment>
<evidence type="ECO:0000256" key="4">
    <source>
        <dbReference type="ARBA" id="ARBA00022490"/>
    </source>
</evidence>
<dbReference type="SMART" id="SM00248">
    <property type="entry name" value="ANK"/>
    <property type="match status" value="4"/>
</dbReference>
<dbReference type="PANTHER" id="PTHR13246:SF1">
    <property type="entry name" value="CYTOSOLIC ENDO-BETA-N-ACETYLGLUCOSAMINIDASE"/>
    <property type="match status" value="1"/>
</dbReference>
<dbReference type="SUPFAM" id="SSF48403">
    <property type="entry name" value="Ankyrin repeat"/>
    <property type="match status" value="1"/>
</dbReference>
<evidence type="ECO:0000256" key="6">
    <source>
        <dbReference type="ARBA" id="ARBA00023295"/>
    </source>
</evidence>
<feature type="repeat" description="ANK" evidence="10">
    <location>
        <begin position="652"/>
        <end position="674"/>
    </location>
</feature>
<evidence type="ECO:0000256" key="9">
    <source>
        <dbReference type="ARBA" id="ARBA00072457"/>
    </source>
</evidence>
<dbReference type="CDD" id="cd06547">
    <property type="entry name" value="GH85_ENGase"/>
    <property type="match status" value="1"/>
</dbReference>
<keyword evidence="10" id="KW-0040">ANK repeat</keyword>
<evidence type="ECO:0000256" key="7">
    <source>
        <dbReference type="ARBA" id="ARBA00034414"/>
    </source>
</evidence>
<proteinExistence type="inferred from homology"/>
<evidence type="ECO:0000256" key="8">
    <source>
        <dbReference type="ARBA" id="ARBA00054935"/>
    </source>
</evidence>
<feature type="domain" description="Cytosolic endo-beta-N-acetylglucosaminidase TIM barrel" evidence="11">
    <location>
        <begin position="57"/>
        <end position="334"/>
    </location>
</feature>
<dbReference type="Proteomes" id="UP000663868">
    <property type="component" value="Unassembled WGS sequence"/>
</dbReference>
<evidence type="ECO:0000313" key="13">
    <source>
        <dbReference type="Proteomes" id="UP000663868"/>
    </source>
</evidence>
<feature type="repeat" description="ANK" evidence="10">
    <location>
        <begin position="618"/>
        <end position="640"/>
    </location>
</feature>
<dbReference type="Gene3D" id="2.60.120.260">
    <property type="entry name" value="Galactose-binding domain-like"/>
    <property type="match status" value="1"/>
</dbReference>
<dbReference type="InterPro" id="IPR032979">
    <property type="entry name" value="ENGase"/>
</dbReference>
<protein>
    <recommendedName>
        <fullName evidence="9">Cytosolic endo-beta-N-acetylglucosaminidase</fullName>
        <ecNumber evidence="3">3.2.1.96</ecNumber>
    </recommendedName>
</protein>
<dbReference type="GO" id="GO:0033925">
    <property type="term" value="F:mannosyl-glycoprotein endo-beta-N-acetylglucosaminidase activity"/>
    <property type="evidence" value="ECO:0007669"/>
    <property type="project" value="UniProtKB-EC"/>
</dbReference>
<gene>
    <name evidence="12" type="ORF">KXQ929_LOCUS8408</name>
</gene>
<dbReference type="InterPro" id="IPR002110">
    <property type="entry name" value="Ankyrin_rpt"/>
</dbReference>
<evidence type="ECO:0000313" key="12">
    <source>
        <dbReference type="EMBL" id="CAF3662346.1"/>
    </source>
</evidence>
<dbReference type="Pfam" id="PF12796">
    <property type="entry name" value="Ank_2"/>
    <property type="match status" value="1"/>
</dbReference>
<evidence type="ECO:0000256" key="1">
    <source>
        <dbReference type="ARBA" id="ARBA00004514"/>
    </source>
</evidence>